<dbReference type="PANTHER" id="PTHR30146">
    <property type="entry name" value="LACI-RELATED TRANSCRIPTIONAL REPRESSOR"/>
    <property type="match status" value="1"/>
</dbReference>
<dbReference type="GO" id="GO:0003700">
    <property type="term" value="F:DNA-binding transcription factor activity"/>
    <property type="evidence" value="ECO:0007669"/>
    <property type="project" value="TreeGrafter"/>
</dbReference>
<organism evidence="9 10">
    <name type="scientific">Salmonella enterica subsp. arizonae</name>
    <dbReference type="NCBI Taxonomy" id="59203"/>
    <lineage>
        <taxon>Bacteria</taxon>
        <taxon>Pseudomonadati</taxon>
        <taxon>Pseudomonadota</taxon>
        <taxon>Gammaproteobacteria</taxon>
        <taxon>Enterobacterales</taxon>
        <taxon>Enterobacteriaceae</taxon>
        <taxon>Salmonella</taxon>
    </lineage>
</organism>
<dbReference type="Pfam" id="PF00356">
    <property type="entry name" value="LacI"/>
    <property type="match status" value="1"/>
</dbReference>
<dbReference type="InterPro" id="IPR028082">
    <property type="entry name" value="Peripla_BP_I"/>
</dbReference>
<dbReference type="InterPro" id="IPR001761">
    <property type="entry name" value="Peripla_BP/Lac1_sug-bd_dom"/>
</dbReference>
<evidence type="ECO:0000256" key="3">
    <source>
        <dbReference type="ARBA" id="ARBA00023015"/>
    </source>
</evidence>
<dbReference type="SUPFAM" id="SSF47413">
    <property type="entry name" value="lambda repressor-like DNA-binding domains"/>
    <property type="match status" value="1"/>
</dbReference>
<reference evidence="9 10" key="1">
    <citation type="submission" date="2018-06" db="EMBL/GenBank/DDBJ databases">
        <authorList>
            <consortium name="Pathogen Informatics"/>
            <person name="Doyle S."/>
        </authorList>
    </citation>
    <scope>NUCLEOTIDE SEQUENCE [LARGE SCALE GENOMIC DNA]</scope>
    <source>
        <strain evidence="9 10">NCTC7303</strain>
    </source>
</reference>
<dbReference type="InterPro" id="IPR010982">
    <property type="entry name" value="Lambda_DNA-bd_dom_sf"/>
</dbReference>
<evidence type="ECO:0000313" key="9">
    <source>
        <dbReference type="EMBL" id="SUG51919.1"/>
    </source>
</evidence>
<dbReference type="Gene3D" id="3.40.50.2300">
    <property type="match status" value="1"/>
</dbReference>
<evidence type="ECO:0000256" key="4">
    <source>
        <dbReference type="ARBA" id="ARBA00023125"/>
    </source>
</evidence>
<keyword evidence="4" id="KW-0238">DNA-binding</keyword>
<dbReference type="PRINTS" id="PR00036">
    <property type="entry name" value="HTHLACI"/>
</dbReference>
<sequence length="222" mass="25004">MKNRLTIKDIARLSGVGKSTVSRVLNHESGVSERTRERVEAVMNQYGFSPSRSARAMRGQSDKVVAIIVTRLDSLSENLAVQTMLPAFYEQGYDPIMMESQFSPTLVAEHLRMLRRRNIDGVVLFGFTGITEELIAPWKASLVLLAREAKGFASVCYDDEDAIHILMRRLYEQGHRNISFLGVPHSDVTTGKRRHDAYLAFCKKHKLHPVAALPRSRHEAGL</sequence>
<dbReference type="GO" id="GO:0005991">
    <property type="term" value="P:trehalose metabolic process"/>
    <property type="evidence" value="ECO:0007669"/>
    <property type="project" value="InterPro"/>
</dbReference>
<proteinExistence type="predicted"/>
<dbReference type="InterPro" id="IPR012771">
    <property type="entry name" value="Trehalos_R_gpbac"/>
</dbReference>
<dbReference type="Gene3D" id="1.10.260.40">
    <property type="entry name" value="lambda repressor-like DNA-binding domains"/>
    <property type="match status" value="1"/>
</dbReference>
<dbReference type="Proteomes" id="UP000255443">
    <property type="component" value="Unassembled WGS sequence"/>
</dbReference>
<evidence type="ECO:0000256" key="6">
    <source>
        <dbReference type="ARBA" id="ARBA00067657"/>
    </source>
</evidence>
<dbReference type="NCBIfam" id="TIGR02405">
    <property type="entry name" value="trehalos_R_Ecol"/>
    <property type="match status" value="1"/>
</dbReference>
<dbReference type="AlphaFoldDB" id="A0A379TQY9"/>
<accession>A0A379TQY9</accession>
<dbReference type="Pfam" id="PF00532">
    <property type="entry name" value="Peripla_BP_1"/>
    <property type="match status" value="1"/>
</dbReference>
<evidence type="ECO:0000256" key="5">
    <source>
        <dbReference type="ARBA" id="ARBA00023163"/>
    </source>
</evidence>
<dbReference type="GO" id="GO:0000976">
    <property type="term" value="F:transcription cis-regulatory region binding"/>
    <property type="evidence" value="ECO:0007669"/>
    <property type="project" value="TreeGrafter"/>
</dbReference>
<dbReference type="CDD" id="cd01392">
    <property type="entry name" value="HTH_LacI"/>
    <property type="match status" value="1"/>
</dbReference>
<keyword evidence="3" id="KW-0805">Transcription regulation</keyword>
<feature type="domain" description="HTH lacI-type" evidence="8">
    <location>
        <begin position="5"/>
        <end position="59"/>
    </location>
</feature>
<keyword evidence="2" id="KW-0678">Repressor</keyword>
<dbReference type="SMART" id="SM00354">
    <property type="entry name" value="HTH_LACI"/>
    <property type="match status" value="1"/>
</dbReference>
<protein>
    <recommendedName>
        <fullName evidence="6">HTH-type transcriptional regulator TreR</fullName>
    </recommendedName>
    <alternativeName>
        <fullName evidence="7">Trehalose operon repressor</fullName>
    </alternativeName>
</protein>
<gene>
    <name evidence="9" type="primary">treR_2</name>
    <name evidence="9" type="ORF">NCTC7303_04299</name>
</gene>
<evidence type="ECO:0000313" key="10">
    <source>
        <dbReference type="Proteomes" id="UP000255443"/>
    </source>
</evidence>
<dbReference type="PANTHER" id="PTHR30146:SF146">
    <property type="entry name" value="HTH-TYPE TRANSCRIPTIONAL REGULATOR TRER"/>
    <property type="match status" value="1"/>
</dbReference>
<dbReference type="GO" id="GO:0045892">
    <property type="term" value="P:negative regulation of DNA-templated transcription"/>
    <property type="evidence" value="ECO:0007669"/>
    <property type="project" value="InterPro"/>
</dbReference>
<dbReference type="InterPro" id="IPR000843">
    <property type="entry name" value="HTH_LacI"/>
</dbReference>
<keyword evidence="5" id="KW-0804">Transcription</keyword>
<dbReference type="PROSITE" id="PS50932">
    <property type="entry name" value="HTH_LACI_2"/>
    <property type="match status" value="1"/>
</dbReference>
<dbReference type="FunFam" id="1.10.260.40:FF:000021">
    <property type="entry name" value="Trehalose operon repressor"/>
    <property type="match status" value="1"/>
</dbReference>
<comment type="subunit">
    <text evidence="1">Homodimer.</text>
</comment>
<evidence type="ECO:0000256" key="7">
    <source>
        <dbReference type="ARBA" id="ARBA00077059"/>
    </source>
</evidence>
<evidence type="ECO:0000256" key="1">
    <source>
        <dbReference type="ARBA" id="ARBA00011738"/>
    </source>
</evidence>
<dbReference type="PROSITE" id="PS00356">
    <property type="entry name" value="HTH_LACI_1"/>
    <property type="match status" value="1"/>
</dbReference>
<evidence type="ECO:0000259" key="8">
    <source>
        <dbReference type="PROSITE" id="PS50932"/>
    </source>
</evidence>
<dbReference type="CDD" id="cd01542">
    <property type="entry name" value="PBP1_TreR-like"/>
    <property type="match status" value="1"/>
</dbReference>
<evidence type="ECO:0000256" key="2">
    <source>
        <dbReference type="ARBA" id="ARBA00022491"/>
    </source>
</evidence>
<name>A0A379TQY9_SALER</name>
<dbReference type="SUPFAM" id="SSF53822">
    <property type="entry name" value="Periplasmic binding protein-like I"/>
    <property type="match status" value="1"/>
</dbReference>
<dbReference type="EMBL" id="UGXC01000003">
    <property type="protein sequence ID" value="SUG51919.1"/>
    <property type="molecule type" value="Genomic_DNA"/>
</dbReference>